<dbReference type="SUPFAM" id="SSF103025">
    <property type="entry name" value="Folate-binding domain"/>
    <property type="match status" value="1"/>
</dbReference>
<organism evidence="3 4">
    <name type="scientific">Yaniella flava</name>
    <dbReference type="NCBI Taxonomy" id="287930"/>
    <lineage>
        <taxon>Bacteria</taxon>
        <taxon>Bacillati</taxon>
        <taxon>Actinomycetota</taxon>
        <taxon>Actinomycetes</taxon>
        <taxon>Micrococcales</taxon>
        <taxon>Micrococcaceae</taxon>
        <taxon>Yaniella</taxon>
    </lineage>
</organism>
<dbReference type="EMBL" id="BAAAMN010000044">
    <property type="protein sequence ID" value="GAA2040298.1"/>
    <property type="molecule type" value="Genomic_DNA"/>
</dbReference>
<dbReference type="InterPro" id="IPR029043">
    <property type="entry name" value="GcvT/YgfZ_C"/>
</dbReference>
<proteinExistence type="predicted"/>
<sequence>MRVEEQRFWFSTAESTLLPWALAAAHWSGLDVHVQEADVGPVQVQGKKSVEVMVDLFGESIRDIRHYWLKRYQLDGMDVVVSKTGFTNVGGFEIYLEKASQHADRLWETVYEAGQQHGMRVTGPVHINRMEAGILSYDADMTLDTNPFEVAFHYPWLEREIDQETPFIGQPALQQIRDQGVDRKLVGVEIAGEPLGSYTDGSMPEAFPVHYNAQQVGLVSSACYSPRLEKNIGFAMVPTELADNGTTIQVETRHGRESATVVDKPFLT</sequence>
<dbReference type="InterPro" id="IPR013977">
    <property type="entry name" value="GcvT_C"/>
</dbReference>
<feature type="domain" description="Aminomethyltransferase C-terminal" evidence="2">
    <location>
        <begin position="183"/>
        <end position="266"/>
    </location>
</feature>
<evidence type="ECO:0000313" key="4">
    <source>
        <dbReference type="Proteomes" id="UP001501461"/>
    </source>
</evidence>
<name>A0ABN2UNC3_9MICC</name>
<dbReference type="PANTHER" id="PTHR43757">
    <property type="entry name" value="AMINOMETHYLTRANSFERASE"/>
    <property type="match status" value="1"/>
</dbReference>
<accession>A0ABN2UNC3</accession>
<comment type="caution">
    <text evidence="3">The sequence shown here is derived from an EMBL/GenBank/DDBJ whole genome shotgun (WGS) entry which is preliminary data.</text>
</comment>
<dbReference type="Proteomes" id="UP001501461">
    <property type="component" value="Unassembled WGS sequence"/>
</dbReference>
<dbReference type="SUPFAM" id="SSF101790">
    <property type="entry name" value="Aminomethyltransferase beta-barrel domain"/>
    <property type="match status" value="1"/>
</dbReference>
<dbReference type="PANTHER" id="PTHR43757:SF2">
    <property type="entry name" value="AMINOMETHYLTRANSFERASE, MITOCHONDRIAL"/>
    <property type="match status" value="1"/>
</dbReference>
<dbReference type="Pfam" id="PF01571">
    <property type="entry name" value="GCV_T"/>
    <property type="match status" value="1"/>
</dbReference>
<gene>
    <name evidence="3" type="ORF">GCM10009720_20960</name>
</gene>
<dbReference type="PIRSF" id="PIRSF006487">
    <property type="entry name" value="GcvT"/>
    <property type="match status" value="1"/>
</dbReference>
<dbReference type="InterPro" id="IPR028896">
    <property type="entry name" value="GcvT/YgfZ/DmdA"/>
</dbReference>
<reference evidence="3 4" key="1">
    <citation type="journal article" date="2019" name="Int. J. Syst. Evol. Microbiol.">
        <title>The Global Catalogue of Microorganisms (GCM) 10K type strain sequencing project: providing services to taxonomists for standard genome sequencing and annotation.</title>
        <authorList>
            <consortium name="The Broad Institute Genomics Platform"/>
            <consortium name="The Broad Institute Genome Sequencing Center for Infectious Disease"/>
            <person name="Wu L."/>
            <person name="Ma J."/>
        </authorList>
    </citation>
    <scope>NUCLEOTIDE SEQUENCE [LARGE SCALE GENOMIC DNA]</scope>
    <source>
        <strain evidence="3 4">JCM 13595</strain>
    </source>
</reference>
<dbReference type="InterPro" id="IPR006222">
    <property type="entry name" value="GCVT_N"/>
</dbReference>
<evidence type="ECO:0000259" key="2">
    <source>
        <dbReference type="Pfam" id="PF08669"/>
    </source>
</evidence>
<keyword evidence="4" id="KW-1185">Reference proteome</keyword>
<dbReference type="Pfam" id="PF08669">
    <property type="entry name" value="GCV_T_C"/>
    <property type="match status" value="1"/>
</dbReference>
<dbReference type="InterPro" id="IPR027266">
    <property type="entry name" value="TrmE/GcvT-like"/>
</dbReference>
<feature type="domain" description="GCVT N-terminal" evidence="1">
    <location>
        <begin position="2"/>
        <end position="151"/>
    </location>
</feature>
<dbReference type="Gene3D" id="3.30.1360.120">
    <property type="entry name" value="Probable tRNA modification gtpase trme, domain 1"/>
    <property type="match status" value="1"/>
</dbReference>
<protein>
    <submittedName>
        <fullName evidence="3">Uncharacterized protein</fullName>
    </submittedName>
</protein>
<evidence type="ECO:0000259" key="1">
    <source>
        <dbReference type="Pfam" id="PF01571"/>
    </source>
</evidence>
<evidence type="ECO:0000313" key="3">
    <source>
        <dbReference type="EMBL" id="GAA2040298.1"/>
    </source>
</evidence>